<accession>A0A4S1ZKZ2</accession>
<gene>
    <name evidence="1" type="ORF">E5333_00110</name>
</gene>
<dbReference type="Proteomes" id="UP000306630">
    <property type="component" value="Unassembled WGS sequence"/>
</dbReference>
<dbReference type="RefSeq" id="WP_135957232.1">
    <property type="nucleotide sequence ID" value="NZ_CAOOOG010000027.1"/>
</dbReference>
<comment type="caution">
    <text evidence="1">The sequence shown here is derived from an EMBL/GenBank/DDBJ whole genome shotgun (WGS) entry which is preliminary data.</text>
</comment>
<reference evidence="1 2" key="1">
    <citation type="submission" date="2019-04" db="EMBL/GenBank/DDBJ databases">
        <title>Microbes associate with the intestines of laboratory mice.</title>
        <authorList>
            <person name="Navarre W."/>
            <person name="Wong E."/>
            <person name="Huang K."/>
            <person name="Tropini C."/>
            <person name="Ng K."/>
            <person name="Yu B."/>
        </authorList>
    </citation>
    <scope>NUCLEOTIDE SEQUENCE [LARGE SCALE GENOMIC DNA]</scope>
    <source>
        <strain evidence="1 2">NM06_A21</strain>
    </source>
</reference>
<dbReference type="AlphaFoldDB" id="A0A4S1ZKZ2"/>
<organism evidence="1 2">
    <name type="scientific">Muribaculum intestinale</name>
    <dbReference type="NCBI Taxonomy" id="1796646"/>
    <lineage>
        <taxon>Bacteria</taxon>
        <taxon>Pseudomonadati</taxon>
        <taxon>Bacteroidota</taxon>
        <taxon>Bacteroidia</taxon>
        <taxon>Bacteroidales</taxon>
        <taxon>Muribaculaceae</taxon>
        <taxon>Muribaculum</taxon>
    </lineage>
</organism>
<dbReference type="EMBL" id="SRYD01000001">
    <property type="protein sequence ID" value="TGY76696.1"/>
    <property type="molecule type" value="Genomic_DNA"/>
</dbReference>
<evidence type="ECO:0000313" key="1">
    <source>
        <dbReference type="EMBL" id="TGY76696.1"/>
    </source>
</evidence>
<proteinExistence type="predicted"/>
<protein>
    <submittedName>
        <fullName evidence="1">Uncharacterized protein</fullName>
    </submittedName>
</protein>
<sequence length="79" mass="9021">MMGFTEDLLNCVVSDIEQNWERLRGNLSYFVERVRKSGLSVNDLDNYLTLHGDTCPECVNQVFATIVYEEFLSPKGGDK</sequence>
<name>A0A4S1ZKZ2_9BACT</name>
<evidence type="ECO:0000313" key="2">
    <source>
        <dbReference type="Proteomes" id="UP000306630"/>
    </source>
</evidence>